<evidence type="ECO:0000256" key="1">
    <source>
        <dbReference type="ARBA" id="ARBA00022676"/>
    </source>
</evidence>
<accession>A0A078KNU1</accession>
<dbReference type="GO" id="GO:0047244">
    <property type="term" value="F:N-acetylglucosaminyldiphosphoundecaprenol N-acetyl-beta-D-mannosaminyltransferase activity"/>
    <property type="evidence" value="ECO:0007669"/>
    <property type="project" value="UniProtKB-EC"/>
</dbReference>
<dbReference type="HOGENOM" id="CLU_063203_3_1_9"/>
<dbReference type="Pfam" id="PF03808">
    <property type="entry name" value="Glyco_tran_WecG"/>
    <property type="match status" value="1"/>
</dbReference>
<keyword evidence="1 3" id="KW-0328">Glycosyltransferase</keyword>
<dbReference type="OrthoDB" id="9771846at2"/>
<protein>
    <submittedName>
        <fullName evidence="3">WecB/TagA/CpsF family glycosyl transferase</fullName>
        <ecNumber evidence="3">2.4.1.187</ecNumber>
    </submittedName>
</protein>
<dbReference type="PANTHER" id="PTHR34136:SF1">
    <property type="entry name" value="UDP-N-ACETYL-D-MANNOSAMINURONIC ACID TRANSFERASE"/>
    <property type="match status" value="1"/>
</dbReference>
<dbReference type="EMBL" id="LM995447">
    <property type="protein sequence ID" value="CDZ24143.1"/>
    <property type="molecule type" value="Genomic_DNA"/>
</dbReference>
<dbReference type="PANTHER" id="PTHR34136">
    <property type="match status" value="1"/>
</dbReference>
<dbReference type="NCBIfam" id="TIGR00696">
    <property type="entry name" value="wecG_tagA_cpsF"/>
    <property type="match status" value="1"/>
</dbReference>
<dbReference type="EC" id="2.4.1.187" evidence="3"/>
<dbReference type="CDD" id="cd06533">
    <property type="entry name" value="Glyco_transf_WecG_TagA"/>
    <property type="match status" value="1"/>
</dbReference>
<evidence type="ECO:0000313" key="4">
    <source>
        <dbReference type="Proteomes" id="UP000032431"/>
    </source>
</evidence>
<proteinExistence type="predicted"/>
<dbReference type="AlphaFoldDB" id="A0A078KNU1"/>
<evidence type="ECO:0000256" key="2">
    <source>
        <dbReference type="ARBA" id="ARBA00022679"/>
    </source>
</evidence>
<gene>
    <name evidence="3" type="ORF">CCDG5_1026</name>
</gene>
<dbReference type="PATRIC" id="fig|29343.3.peg.1083"/>
<dbReference type="KEGG" id="ccel:CCDG5_1026"/>
<keyword evidence="2 3" id="KW-0808">Transferase</keyword>
<dbReference type="InterPro" id="IPR004629">
    <property type="entry name" value="WecG_TagA_CpsF"/>
</dbReference>
<dbReference type="STRING" id="29343.CCDG5_1026"/>
<name>A0A078KNU1_9FIRM</name>
<sequence>MEKCNILGIQYDNTTVAKAAKDIYEFACSNARGYVVTPNAEIAETCFKNKELKTAVENADFILPDGAGVIMASKILGRPLKCRVTGVDTAKELLLIMSKTRKRLYLLGAKPGVSERAAENISAMYPGIVIAGTHHGYFKDDEEVISLINNADPDIVFVALGYPRQEIFMYNNYKRVNAVMMGIGGGVDIFAGEAKRAPDFFINHNLEWFYRLLKQPTRIGRMMKLPAYIIRAVFWKITSRKE</sequence>
<reference evidence="4" key="1">
    <citation type="submission" date="2014-07" db="EMBL/GenBank/DDBJ databases">
        <authorList>
            <person name="Wibberg D."/>
        </authorList>
    </citation>
    <scope>NUCLEOTIDE SEQUENCE [LARGE SCALE GENOMIC DNA]</scope>
    <source>
        <strain evidence="4">DG5</strain>
    </source>
</reference>
<organism evidence="3 4">
    <name type="scientific">[Clostridium] cellulosi</name>
    <dbReference type="NCBI Taxonomy" id="29343"/>
    <lineage>
        <taxon>Bacteria</taxon>
        <taxon>Bacillati</taxon>
        <taxon>Bacillota</taxon>
        <taxon>Clostridia</taxon>
        <taxon>Eubacteriales</taxon>
        <taxon>Oscillospiraceae</taxon>
        <taxon>Oscillospiraceae incertae sedis</taxon>
    </lineage>
</organism>
<evidence type="ECO:0000313" key="3">
    <source>
        <dbReference type="EMBL" id="CDZ24143.1"/>
    </source>
</evidence>
<keyword evidence="4" id="KW-1185">Reference proteome</keyword>
<dbReference type="Proteomes" id="UP000032431">
    <property type="component" value="Chromosome I"/>
</dbReference>